<dbReference type="EMBL" id="JBBNAG010000006">
    <property type="protein sequence ID" value="KAK9125653.1"/>
    <property type="molecule type" value="Genomic_DNA"/>
</dbReference>
<dbReference type="Proteomes" id="UP001419268">
    <property type="component" value="Unassembled WGS sequence"/>
</dbReference>
<protein>
    <submittedName>
        <fullName evidence="1">Uncharacterized protein</fullName>
    </submittedName>
</protein>
<keyword evidence="2" id="KW-1185">Reference proteome</keyword>
<evidence type="ECO:0000313" key="2">
    <source>
        <dbReference type="Proteomes" id="UP001419268"/>
    </source>
</evidence>
<organism evidence="1 2">
    <name type="scientific">Stephania cephalantha</name>
    <dbReference type="NCBI Taxonomy" id="152367"/>
    <lineage>
        <taxon>Eukaryota</taxon>
        <taxon>Viridiplantae</taxon>
        <taxon>Streptophyta</taxon>
        <taxon>Embryophyta</taxon>
        <taxon>Tracheophyta</taxon>
        <taxon>Spermatophyta</taxon>
        <taxon>Magnoliopsida</taxon>
        <taxon>Ranunculales</taxon>
        <taxon>Menispermaceae</taxon>
        <taxon>Menispermoideae</taxon>
        <taxon>Cissampelideae</taxon>
        <taxon>Stephania</taxon>
    </lineage>
</organism>
<accession>A0AAP0J1F6</accession>
<name>A0AAP0J1F6_9MAGN</name>
<proteinExistence type="predicted"/>
<evidence type="ECO:0000313" key="1">
    <source>
        <dbReference type="EMBL" id="KAK9125653.1"/>
    </source>
</evidence>
<gene>
    <name evidence="1" type="ORF">Scep_014499</name>
</gene>
<sequence>MFELLIACYFPKNLHRVMLAFLSSSVDQRFYFYWGCTNQANKVRLEQQEKEILVSRVRVIGRERGFYLVKVFFLEIQTDLFIPSPRELHLQERWVHMTTRFNQTQN</sequence>
<comment type="caution">
    <text evidence="1">The sequence shown here is derived from an EMBL/GenBank/DDBJ whole genome shotgun (WGS) entry which is preliminary data.</text>
</comment>
<dbReference type="AlphaFoldDB" id="A0AAP0J1F6"/>
<reference evidence="1 2" key="1">
    <citation type="submission" date="2024-01" db="EMBL/GenBank/DDBJ databases">
        <title>Genome assemblies of Stephania.</title>
        <authorList>
            <person name="Yang L."/>
        </authorList>
    </citation>
    <scope>NUCLEOTIDE SEQUENCE [LARGE SCALE GENOMIC DNA]</scope>
    <source>
        <strain evidence="1">JXDWG</strain>
        <tissue evidence="1">Leaf</tissue>
    </source>
</reference>